<keyword evidence="3" id="KW-1185">Reference proteome</keyword>
<sequence>MDTGPDHDVEDGERPLGDAPLYLLRQALRTYTARWQDTVRELTPPQYVALRVLRASPDLDQAALAEATRIDTATLTPLLARLEERGHVVRRVDPGNRRRKLLRITEDGAAVLRRVAPLVAETEDTLLGELSAQQRTAFTDVLRRIAHA</sequence>
<dbReference type="SUPFAM" id="SSF46785">
    <property type="entry name" value="Winged helix' DNA-binding domain"/>
    <property type="match status" value="1"/>
</dbReference>
<dbReference type="EMBL" id="CP127294">
    <property type="protein sequence ID" value="WIX77490.1"/>
    <property type="molecule type" value="Genomic_DNA"/>
</dbReference>
<evidence type="ECO:0000313" key="3">
    <source>
        <dbReference type="Proteomes" id="UP001236014"/>
    </source>
</evidence>
<evidence type="ECO:0000259" key="1">
    <source>
        <dbReference type="PROSITE" id="PS50995"/>
    </source>
</evidence>
<dbReference type="InterPro" id="IPR000835">
    <property type="entry name" value="HTH_MarR-typ"/>
</dbReference>
<dbReference type="PANTHER" id="PTHR33164:SF95">
    <property type="entry name" value="TRANSCRIPTIONAL REGULATOR"/>
    <property type="match status" value="1"/>
</dbReference>
<dbReference type="PROSITE" id="PS50995">
    <property type="entry name" value="HTH_MARR_2"/>
    <property type="match status" value="1"/>
</dbReference>
<dbReference type="AlphaFoldDB" id="A0A9Y2IE72"/>
<dbReference type="GO" id="GO:0003700">
    <property type="term" value="F:DNA-binding transcription factor activity"/>
    <property type="evidence" value="ECO:0007669"/>
    <property type="project" value="InterPro"/>
</dbReference>
<dbReference type="Proteomes" id="UP001236014">
    <property type="component" value="Chromosome"/>
</dbReference>
<protein>
    <submittedName>
        <fullName evidence="2">MarR family transcriptional regulator</fullName>
    </submittedName>
</protein>
<proteinExistence type="predicted"/>
<dbReference type="Gene3D" id="1.10.10.10">
    <property type="entry name" value="Winged helix-like DNA-binding domain superfamily/Winged helix DNA-binding domain"/>
    <property type="match status" value="1"/>
</dbReference>
<dbReference type="KEGG" id="acab:QRX50_39790"/>
<dbReference type="RefSeq" id="WP_285968231.1">
    <property type="nucleotide sequence ID" value="NZ_CP127294.1"/>
</dbReference>
<dbReference type="PRINTS" id="PR00598">
    <property type="entry name" value="HTHMARR"/>
</dbReference>
<dbReference type="InterPro" id="IPR036390">
    <property type="entry name" value="WH_DNA-bd_sf"/>
</dbReference>
<dbReference type="SMART" id="SM00347">
    <property type="entry name" value="HTH_MARR"/>
    <property type="match status" value="1"/>
</dbReference>
<dbReference type="InterPro" id="IPR039422">
    <property type="entry name" value="MarR/SlyA-like"/>
</dbReference>
<organism evidence="2 3">
    <name type="scientific">Amycolatopsis carbonis</name>
    <dbReference type="NCBI Taxonomy" id="715471"/>
    <lineage>
        <taxon>Bacteria</taxon>
        <taxon>Bacillati</taxon>
        <taxon>Actinomycetota</taxon>
        <taxon>Actinomycetes</taxon>
        <taxon>Pseudonocardiales</taxon>
        <taxon>Pseudonocardiaceae</taxon>
        <taxon>Amycolatopsis</taxon>
    </lineage>
</organism>
<dbReference type="GO" id="GO:0006950">
    <property type="term" value="P:response to stress"/>
    <property type="evidence" value="ECO:0007669"/>
    <property type="project" value="TreeGrafter"/>
</dbReference>
<dbReference type="InterPro" id="IPR036388">
    <property type="entry name" value="WH-like_DNA-bd_sf"/>
</dbReference>
<dbReference type="PANTHER" id="PTHR33164">
    <property type="entry name" value="TRANSCRIPTIONAL REGULATOR, MARR FAMILY"/>
    <property type="match status" value="1"/>
</dbReference>
<name>A0A9Y2IE72_9PSEU</name>
<accession>A0A9Y2IE72</accession>
<feature type="domain" description="HTH marR-type" evidence="1">
    <location>
        <begin position="17"/>
        <end position="147"/>
    </location>
</feature>
<dbReference type="Pfam" id="PF01047">
    <property type="entry name" value="MarR"/>
    <property type="match status" value="1"/>
</dbReference>
<reference evidence="2 3" key="1">
    <citation type="submission" date="2023-06" db="EMBL/GenBank/DDBJ databases">
        <authorList>
            <person name="Oyuntsetseg B."/>
            <person name="Kim S.B."/>
        </authorList>
    </citation>
    <scope>NUCLEOTIDE SEQUENCE [LARGE SCALE GENOMIC DNA]</scope>
    <source>
        <strain evidence="2 3">2-15</strain>
    </source>
</reference>
<evidence type="ECO:0000313" key="2">
    <source>
        <dbReference type="EMBL" id="WIX77490.1"/>
    </source>
</evidence>
<gene>
    <name evidence="2" type="ORF">QRX50_39790</name>
</gene>